<keyword evidence="3" id="KW-1185">Reference proteome</keyword>
<dbReference type="OrthoDB" id="2973353at2759"/>
<sequence length="245" mass="28654">MEELRPIMESCIEIVVRLIPTPQVSSSGRLARLRLGREEEASASMETTLRHLWSCITLRPGCACPDEEEQQELPEGERGSDICREFHEAFERKLRRFTTRMRTFFDHINRPRKIHKATFTERLLGWQDAFDQWINRFERLNAYLRLRLAHAHAKQLQIQLQSEREAMAQIQSAEHSVEDGRHSRRSTSSRHRDHTMLIEQLKADYDLAKGALLEAHKRAAGLAWRRDTMGLLVRDFGTWAIRDAV</sequence>
<feature type="region of interest" description="Disordered" evidence="1">
    <location>
        <begin position="167"/>
        <end position="193"/>
    </location>
</feature>
<dbReference type="AlphaFoldDB" id="A0A9P5Q737"/>
<evidence type="ECO:0000313" key="3">
    <source>
        <dbReference type="Proteomes" id="UP000772434"/>
    </source>
</evidence>
<gene>
    <name evidence="2" type="ORF">BDP27DRAFT_878423</name>
</gene>
<dbReference type="EMBL" id="JADNRY010000007">
    <property type="protein sequence ID" value="KAF9076014.1"/>
    <property type="molecule type" value="Genomic_DNA"/>
</dbReference>
<reference evidence="2" key="1">
    <citation type="submission" date="2020-11" db="EMBL/GenBank/DDBJ databases">
        <authorList>
            <consortium name="DOE Joint Genome Institute"/>
            <person name="Ahrendt S."/>
            <person name="Riley R."/>
            <person name="Andreopoulos W."/>
            <person name="Labutti K."/>
            <person name="Pangilinan J."/>
            <person name="Ruiz-Duenas F.J."/>
            <person name="Barrasa J.M."/>
            <person name="Sanchez-Garcia M."/>
            <person name="Camarero S."/>
            <person name="Miyauchi S."/>
            <person name="Serrano A."/>
            <person name="Linde D."/>
            <person name="Babiker R."/>
            <person name="Drula E."/>
            <person name="Ayuso-Fernandez I."/>
            <person name="Pacheco R."/>
            <person name="Padilla G."/>
            <person name="Ferreira P."/>
            <person name="Barriuso J."/>
            <person name="Kellner H."/>
            <person name="Castanera R."/>
            <person name="Alfaro M."/>
            <person name="Ramirez L."/>
            <person name="Pisabarro A.G."/>
            <person name="Kuo A."/>
            <person name="Tritt A."/>
            <person name="Lipzen A."/>
            <person name="He G."/>
            <person name="Yan M."/>
            <person name="Ng V."/>
            <person name="Cullen D."/>
            <person name="Martin F."/>
            <person name="Rosso M.-N."/>
            <person name="Henrissat B."/>
            <person name="Hibbett D."/>
            <person name="Martinez A.T."/>
            <person name="Grigoriev I.V."/>
        </authorList>
    </citation>
    <scope>NUCLEOTIDE SEQUENCE</scope>
    <source>
        <strain evidence="2">AH 40177</strain>
    </source>
</reference>
<accession>A0A9P5Q737</accession>
<proteinExistence type="predicted"/>
<evidence type="ECO:0000313" key="2">
    <source>
        <dbReference type="EMBL" id="KAF9076014.1"/>
    </source>
</evidence>
<comment type="caution">
    <text evidence="2">The sequence shown here is derived from an EMBL/GenBank/DDBJ whole genome shotgun (WGS) entry which is preliminary data.</text>
</comment>
<feature type="compositionally biased region" description="Basic residues" evidence="1">
    <location>
        <begin position="182"/>
        <end position="193"/>
    </location>
</feature>
<protein>
    <submittedName>
        <fullName evidence="2">Uncharacterized protein</fullName>
    </submittedName>
</protein>
<dbReference type="Proteomes" id="UP000772434">
    <property type="component" value="Unassembled WGS sequence"/>
</dbReference>
<evidence type="ECO:0000256" key="1">
    <source>
        <dbReference type="SAM" id="MobiDB-lite"/>
    </source>
</evidence>
<organism evidence="2 3">
    <name type="scientific">Rhodocollybia butyracea</name>
    <dbReference type="NCBI Taxonomy" id="206335"/>
    <lineage>
        <taxon>Eukaryota</taxon>
        <taxon>Fungi</taxon>
        <taxon>Dikarya</taxon>
        <taxon>Basidiomycota</taxon>
        <taxon>Agaricomycotina</taxon>
        <taxon>Agaricomycetes</taxon>
        <taxon>Agaricomycetidae</taxon>
        <taxon>Agaricales</taxon>
        <taxon>Marasmiineae</taxon>
        <taxon>Omphalotaceae</taxon>
        <taxon>Rhodocollybia</taxon>
    </lineage>
</organism>
<name>A0A9P5Q737_9AGAR</name>